<dbReference type="AlphaFoldDB" id="A0A1Y2BKV4"/>
<reference evidence="2 3" key="1">
    <citation type="submission" date="2016-07" db="EMBL/GenBank/DDBJ databases">
        <title>Pervasive Adenine N6-methylation of Active Genes in Fungi.</title>
        <authorList>
            <consortium name="DOE Joint Genome Institute"/>
            <person name="Mondo S.J."/>
            <person name="Dannebaum R.O."/>
            <person name="Kuo R.C."/>
            <person name="Labutti K."/>
            <person name="Haridas S."/>
            <person name="Kuo A."/>
            <person name="Salamov A."/>
            <person name="Ahrendt S.R."/>
            <person name="Lipzen A."/>
            <person name="Sullivan W."/>
            <person name="Andreopoulos W.B."/>
            <person name="Clum A."/>
            <person name="Lindquist E."/>
            <person name="Daum C."/>
            <person name="Ramamoorthy G.K."/>
            <person name="Gryganskyi A."/>
            <person name="Culley D."/>
            <person name="Magnuson J.K."/>
            <person name="James T.Y."/>
            <person name="O'Malley M.A."/>
            <person name="Stajich J.E."/>
            <person name="Spatafora J.W."/>
            <person name="Visel A."/>
            <person name="Grigoriev I.V."/>
        </authorList>
    </citation>
    <scope>NUCLEOTIDE SEQUENCE [LARGE SCALE GENOMIC DNA]</scope>
    <source>
        <strain evidence="2 3">JEL800</strain>
    </source>
</reference>
<feature type="compositionally biased region" description="Polar residues" evidence="1">
    <location>
        <begin position="43"/>
        <end position="60"/>
    </location>
</feature>
<feature type="region of interest" description="Disordered" evidence="1">
    <location>
        <begin position="1"/>
        <end position="80"/>
    </location>
</feature>
<evidence type="ECO:0000313" key="3">
    <source>
        <dbReference type="Proteomes" id="UP000193642"/>
    </source>
</evidence>
<accession>A0A1Y2BKV4</accession>
<comment type="caution">
    <text evidence="2">The sequence shown here is derived from an EMBL/GenBank/DDBJ whole genome shotgun (WGS) entry which is preliminary data.</text>
</comment>
<feature type="compositionally biased region" description="Polar residues" evidence="1">
    <location>
        <begin position="1"/>
        <end position="10"/>
    </location>
</feature>
<name>A0A1Y2BKV4_9FUNG</name>
<dbReference type="EMBL" id="MCGO01000060">
    <property type="protein sequence ID" value="ORY35247.1"/>
    <property type="molecule type" value="Genomic_DNA"/>
</dbReference>
<gene>
    <name evidence="2" type="ORF">BCR33DRAFT_505856</name>
</gene>
<organism evidence="2 3">
    <name type="scientific">Rhizoclosmatium globosum</name>
    <dbReference type="NCBI Taxonomy" id="329046"/>
    <lineage>
        <taxon>Eukaryota</taxon>
        <taxon>Fungi</taxon>
        <taxon>Fungi incertae sedis</taxon>
        <taxon>Chytridiomycota</taxon>
        <taxon>Chytridiomycota incertae sedis</taxon>
        <taxon>Chytridiomycetes</taxon>
        <taxon>Chytridiales</taxon>
        <taxon>Chytriomycetaceae</taxon>
        <taxon>Rhizoclosmatium</taxon>
    </lineage>
</organism>
<evidence type="ECO:0000256" key="1">
    <source>
        <dbReference type="SAM" id="MobiDB-lite"/>
    </source>
</evidence>
<sequence>MTTTSSTTPARQLGAQRTRPTSASSTTSSHRSSTALSPALFPTSLTSLPDDSNQPLSLSPVSPKRSSYGHPPKTESPTSLIPFTSRFFGAHGSTRDVREGVRVLHESLGSHLKELDLVAAVLVRRITSEESAAKACEESVAALVPSLMYSIKN</sequence>
<proteinExistence type="predicted"/>
<protein>
    <submittedName>
        <fullName evidence="2">Uncharacterized protein</fullName>
    </submittedName>
</protein>
<evidence type="ECO:0000313" key="2">
    <source>
        <dbReference type="EMBL" id="ORY35247.1"/>
    </source>
</evidence>
<dbReference type="Proteomes" id="UP000193642">
    <property type="component" value="Unassembled WGS sequence"/>
</dbReference>
<keyword evidence="3" id="KW-1185">Reference proteome</keyword>
<feature type="compositionally biased region" description="Low complexity" evidence="1">
    <location>
        <begin position="17"/>
        <end position="39"/>
    </location>
</feature>